<accession>A0A3E5BEI7</accession>
<proteinExistence type="predicted"/>
<gene>
    <name evidence="3" type="ORF">DXB65_11050</name>
</gene>
<evidence type="ECO:0000259" key="2">
    <source>
        <dbReference type="Pfam" id="PF14488"/>
    </source>
</evidence>
<evidence type="ECO:0000313" key="3">
    <source>
        <dbReference type="EMBL" id="RGN36022.1"/>
    </source>
</evidence>
<dbReference type="SUPFAM" id="SSF49785">
    <property type="entry name" value="Galactose-binding domain-like"/>
    <property type="match status" value="1"/>
</dbReference>
<dbReference type="InterPro" id="IPR008979">
    <property type="entry name" value="Galactose-bd-like_sf"/>
</dbReference>
<dbReference type="PROSITE" id="PS51257">
    <property type="entry name" value="PROKAR_LIPOPROTEIN"/>
    <property type="match status" value="1"/>
</dbReference>
<dbReference type="Pfam" id="PF14488">
    <property type="entry name" value="DUF4434"/>
    <property type="match status" value="1"/>
</dbReference>
<feature type="domain" description="DUF4434" evidence="2">
    <location>
        <begin position="49"/>
        <end position="339"/>
    </location>
</feature>
<feature type="chain" id="PRO_5017764160" evidence="1">
    <location>
        <begin position="27"/>
        <end position="518"/>
    </location>
</feature>
<dbReference type="Gene3D" id="3.20.20.80">
    <property type="entry name" value="Glycosidases"/>
    <property type="match status" value="1"/>
</dbReference>
<dbReference type="SUPFAM" id="SSF51445">
    <property type="entry name" value="(Trans)glycosidases"/>
    <property type="match status" value="1"/>
</dbReference>
<dbReference type="Gene3D" id="2.60.120.260">
    <property type="entry name" value="Galactose-binding domain-like"/>
    <property type="match status" value="1"/>
</dbReference>
<keyword evidence="1" id="KW-0732">Signal</keyword>
<comment type="caution">
    <text evidence="3">The sequence shown here is derived from an EMBL/GenBank/DDBJ whole genome shotgun (WGS) entry which is preliminary data.</text>
</comment>
<name>A0A3E5BEI7_9BACE</name>
<dbReference type="AlphaFoldDB" id="A0A3E5BEI7"/>
<reference evidence="3 4" key="1">
    <citation type="submission" date="2018-08" db="EMBL/GenBank/DDBJ databases">
        <title>A genome reference for cultivated species of the human gut microbiota.</title>
        <authorList>
            <person name="Zou Y."/>
            <person name="Xue W."/>
            <person name="Luo G."/>
        </authorList>
    </citation>
    <scope>NUCLEOTIDE SEQUENCE [LARGE SCALE GENOMIC DNA]</scope>
    <source>
        <strain evidence="3 4">OM05-15BH</strain>
    </source>
</reference>
<evidence type="ECO:0000256" key="1">
    <source>
        <dbReference type="SAM" id="SignalP"/>
    </source>
</evidence>
<dbReference type="InterPro" id="IPR017853">
    <property type="entry name" value="GH"/>
</dbReference>
<feature type="signal peptide" evidence="1">
    <location>
        <begin position="1"/>
        <end position="26"/>
    </location>
</feature>
<dbReference type="RefSeq" id="WP_117724237.1">
    <property type="nucleotide sequence ID" value="NZ_QSUL01000006.1"/>
</dbReference>
<organism evidence="3 4">
    <name type="scientific">Bacteroides oleiciplenus</name>
    <dbReference type="NCBI Taxonomy" id="626931"/>
    <lineage>
        <taxon>Bacteria</taxon>
        <taxon>Pseudomonadati</taxon>
        <taxon>Bacteroidota</taxon>
        <taxon>Bacteroidia</taxon>
        <taxon>Bacteroidales</taxon>
        <taxon>Bacteroidaceae</taxon>
        <taxon>Bacteroides</taxon>
    </lineage>
</organism>
<dbReference type="EMBL" id="QSUL01000006">
    <property type="protein sequence ID" value="RGN36022.1"/>
    <property type="molecule type" value="Genomic_DNA"/>
</dbReference>
<protein>
    <submittedName>
        <fullName evidence="3">DUF4434 domain-containing protein</fullName>
    </submittedName>
</protein>
<sequence length="518" mass="58944">MKQNFRAILLSLLAMSISLPAITACAGNGTSGKPATEKADKPATEVKPITGTWINLAYKDVRNKYTNPQNFDNTDPKLWEAKVRELSTMGIEYLVFMEVANEGKAYYPSKMMPWLYDKGMKSPVDAILDEAAKHKMKVFMSTGWAKDQDDNLLDPAIRERQLQIMEELTSLYKNHKAFYGWYLPVEDCLCPIFAEHAVQSVNTLVEKARTLTPGKKTLISPYGIGLSEFDNPDYEKQMAKLKVDIIAYQDEVGCVRDKFTLPRLKKNWQRMRDIHNRLNIEMWANCETFTWEEGTNDRQSALIPAAYSRLLSQQAAASAAGVDRIISFMFGGIIEDPESPYQLGQPVWSNDVCNKYMAWKNGDVYWKMFEATLLEKLVNAATSEMVSEAGMQPLLDGKVAEESSEDHRWVKFEQGHHEIVVDLQKKTPVKSVMVRTLNYNPEGINTPLKVYVYASEDGKNYSLASVKDAPYFPNNKYDAWIDGILFDKLNENARYLKVAFDAPQKVYMDELFINPAIK</sequence>
<dbReference type="Proteomes" id="UP000260983">
    <property type="component" value="Unassembled WGS sequence"/>
</dbReference>
<evidence type="ECO:0000313" key="4">
    <source>
        <dbReference type="Proteomes" id="UP000260983"/>
    </source>
</evidence>
<dbReference type="InterPro" id="IPR027849">
    <property type="entry name" value="DUF4434"/>
</dbReference>